<dbReference type="EMBL" id="JABWDY010000623">
    <property type="protein sequence ID" value="KAF5208000.1"/>
    <property type="molecule type" value="Genomic_DNA"/>
</dbReference>
<keyword evidence="2" id="KW-1185">Reference proteome</keyword>
<accession>A0A7J6XHA5</accession>
<name>A0A7J6XHA5_THATH</name>
<dbReference type="PANTHER" id="PTHR33116:SF78">
    <property type="entry name" value="OS12G0587133 PROTEIN"/>
    <property type="match status" value="1"/>
</dbReference>
<reference evidence="1 2" key="1">
    <citation type="submission" date="2020-06" db="EMBL/GenBank/DDBJ databases">
        <title>Transcriptomic and genomic resources for Thalictrum thalictroides and T. hernandezii: Facilitating candidate gene discovery in an emerging model plant lineage.</title>
        <authorList>
            <person name="Arias T."/>
            <person name="Riano-Pachon D.M."/>
            <person name="Di Stilio V.S."/>
        </authorList>
    </citation>
    <scope>NUCLEOTIDE SEQUENCE [LARGE SCALE GENOMIC DNA]</scope>
    <source>
        <strain evidence="2">cv. WT478/WT964</strain>
        <tissue evidence="1">Leaves</tissue>
    </source>
</reference>
<comment type="caution">
    <text evidence="1">The sequence shown here is derived from an EMBL/GenBank/DDBJ whole genome shotgun (WGS) entry which is preliminary data.</text>
</comment>
<sequence length="278" mass="31905">MEVRWMKALATLEHVVITSTWREVNFSADCLANYTVNLGPDIQENFVGDSQAMIVVEEVLAEFSKYTGLEVNNAKTSLLVGGRSDEASKDLASILNVQSVRPPVTYLGIPLSSTRIGIKDCQPILDKALQRISNWKSRFLSLADGKDTLLWHDIWCDGAPLWNNQIARQEWEGRYPIDSKMDLLITNMRWNDEAMQIQDRNLIEKICSIRINQFTEKDMVVWKPTSIGEFSSKSAYRALKPILHKSSYFGQIETERLPDYEWLCSLWSTERKLYASFL</sequence>
<organism evidence="1 2">
    <name type="scientific">Thalictrum thalictroides</name>
    <name type="common">Rue-anemone</name>
    <name type="synonym">Anemone thalictroides</name>
    <dbReference type="NCBI Taxonomy" id="46969"/>
    <lineage>
        <taxon>Eukaryota</taxon>
        <taxon>Viridiplantae</taxon>
        <taxon>Streptophyta</taxon>
        <taxon>Embryophyta</taxon>
        <taxon>Tracheophyta</taxon>
        <taxon>Spermatophyta</taxon>
        <taxon>Magnoliopsida</taxon>
        <taxon>Ranunculales</taxon>
        <taxon>Ranunculaceae</taxon>
        <taxon>Thalictroideae</taxon>
        <taxon>Thalictrum</taxon>
    </lineage>
</organism>
<dbReference type="OrthoDB" id="1751077at2759"/>
<proteinExistence type="predicted"/>
<evidence type="ECO:0000313" key="1">
    <source>
        <dbReference type="EMBL" id="KAF5208000.1"/>
    </source>
</evidence>
<dbReference type="AlphaFoldDB" id="A0A7J6XHA5"/>
<evidence type="ECO:0008006" key="3">
    <source>
        <dbReference type="Google" id="ProtNLM"/>
    </source>
</evidence>
<dbReference type="PANTHER" id="PTHR33116">
    <property type="entry name" value="REVERSE TRANSCRIPTASE ZINC-BINDING DOMAIN-CONTAINING PROTEIN-RELATED-RELATED"/>
    <property type="match status" value="1"/>
</dbReference>
<protein>
    <recommendedName>
        <fullName evidence="3">Reverse transcriptase</fullName>
    </recommendedName>
</protein>
<gene>
    <name evidence="1" type="ORF">FRX31_002413</name>
</gene>
<evidence type="ECO:0000313" key="2">
    <source>
        <dbReference type="Proteomes" id="UP000554482"/>
    </source>
</evidence>
<dbReference type="Proteomes" id="UP000554482">
    <property type="component" value="Unassembled WGS sequence"/>
</dbReference>